<feature type="transmembrane region" description="Helical" evidence="1">
    <location>
        <begin position="49"/>
        <end position="69"/>
    </location>
</feature>
<accession>A0A4Y4E6U2</accession>
<protein>
    <recommendedName>
        <fullName evidence="4">PrgI family protein</fullName>
    </recommendedName>
</protein>
<sequence length="503" mass="54058">MSNTTVVPNTYGNLIEPRRTGIFGLPMGVMLLGIPFVLVVVLMVARGMFFAAVGVVAVGIVTVVLLVGLKKQGRTFYARRALVRANRAKVRRGESLYVAGPAGKVRDGSFTLPGLMAPSSLSEHQDAFGNRFGLIRLRAARHYTVVFEAYPDGDALVDQSTIDSQVAHWGAWLAQLGVDEGIVGASVTVETAPDSGVRLTRMVNGNIAKDVAHPFAVNVANELVGELATGSPTIVTRLALTFSGKSVEGKTVDRGLSAMAEEIGNRLPVLLSSLWETGAGTSVRACTAQDIIDFTRTAYDPTVAAQIEQARADGGTGLSWAEAGPTWHNDGELEVYYHDRAVSKSWQMYRGPNGMFFSNSLRRLVEPTPGVLRKRVTILYRPIPAGEATDVVESDINNATFGASSKQRASARQQQRLDFAKKAAQEEAQGAGLVRFGLIVTVTCARSDDLPRLEKVIPSLGNQARLRLRPALGNQAVAFQAALPLGVVLPEHSIIPSQLREYL</sequence>
<dbReference type="EMBL" id="BJNZ01000027">
    <property type="protein sequence ID" value="GED11270.1"/>
    <property type="molecule type" value="Genomic_DNA"/>
</dbReference>
<evidence type="ECO:0000256" key="1">
    <source>
        <dbReference type="SAM" id="Phobius"/>
    </source>
</evidence>
<dbReference type="RefSeq" id="WP_141390705.1">
    <property type="nucleotide sequence ID" value="NZ_BJNZ01000027.1"/>
</dbReference>
<feature type="transmembrane region" description="Helical" evidence="1">
    <location>
        <begin position="21"/>
        <end position="43"/>
    </location>
</feature>
<reference evidence="2 3" key="1">
    <citation type="submission" date="2019-06" db="EMBL/GenBank/DDBJ databases">
        <title>Whole genome shotgun sequence of Cellulosimicrobium cellulans NBRC 15516.</title>
        <authorList>
            <person name="Hosoyama A."/>
            <person name="Uohara A."/>
            <person name="Ohji S."/>
            <person name="Ichikawa N."/>
        </authorList>
    </citation>
    <scope>NUCLEOTIDE SEQUENCE [LARGE SCALE GENOMIC DNA]</scope>
    <source>
        <strain evidence="2 3">NBRC 15516</strain>
    </source>
</reference>
<name>A0A4Y4E6U2_CELCE</name>
<evidence type="ECO:0000313" key="2">
    <source>
        <dbReference type="EMBL" id="GED11270.1"/>
    </source>
</evidence>
<organism evidence="2 3">
    <name type="scientific">Cellulosimicrobium cellulans</name>
    <name type="common">Arthrobacter luteus</name>
    <dbReference type="NCBI Taxonomy" id="1710"/>
    <lineage>
        <taxon>Bacteria</taxon>
        <taxon>Bacillati</taxon>
        <taxon>Actinomycetota</taxon>
        <taxon>Actinomycetes</taxon>
        <taxon>Micrococcales</taxon>
        <taxon>Promicromonosporaceae</taxon>
        <taxon>Cellulosimicrobium</taxon>
    </lineage>
</organism>
<comment type="caution">
    <text evidence="2">The sequence shown here is derived from an EMBL/GenBank/DDBJ whole genome shotgun (WGS) entry which is preliminary data.</text>
</comment>
<evidence type="ECO:0008006" key="4">
    <source>
        <dbReference type="Google" id="ProtNLM"/>
    </source>
</evidence>
<keyword evidence="1" id="KW-0812">Transmembrane</keyword>
<dbReference type="InterPro" id="IPR049978">
    <property type="entry name" value="SCO6880-like"/>
</dbReference>
<dbReference type="NCBIfam" id="NF042935">
    <property type="entry name" value="SCO6880_fam"/>
    <property type="match status" value="1"/>
</dbReference>
<dbReference type="AlphaFoldDB" id="A0A4Y4E6U2"/>
<proteinExistence type="predicted"/>
<keyword evidence="1" id="KW-0472">Membrane</keyword>
<dbReference type="Proteomes" id="UP000316659">
    <property type="component" value="Unassembled WGS sequence"/>
</dbReference>
<gene>
    <name evidence="2" type="ORF">CCE02nite_32690</name>
</gene>
<evidence type="ECO:0000313" key="3">
    <source>
        <dbReference type="Proteomes" id="UP000316659"/>
    </source>
</evidence>
<keyword evidence="1" id="KW-1133">Transmembrane helix</keyword>